<protein>
    <submittedName>
        <fullName evidence="1">Uncharacterized protein</fullName>
    </submittedName>
</protein>
<dbReference type="Proteomes" id="UP000460558">
    <property type="component" value="Unassembled WGS sequence"/>
</dbReference>
<comment type="caution">
    <text evidence="1">The sequence shown here is derived from an EMBL/GenBank/DDBJ whole genome shotgun (WGS) entry which is preliminary data.</text>
</comment>
<name>A0ABW9P1F5_9ACTN</name>
<dbReference type="EMBL" id="VDEQ01000330">
    <property type="protein sequence ID" value="MQS39422.1"/>
    <property type="molecule type" value="Genomic_DNA"/>
</dbReference>
<organism evidence="1 2">
    <name type="scientific">Streptomyces katsurahamanus</name>
    <dbReference type="NCBI Taxonomy" id="2577098"/>
    <lineage>
        <taxon>Bacteria</taxon>
        <taxon>Bacillati</taxon>
        <taxon>Actinomycetota</taxon>
        <taxon>Actinomycetes</taxon>
        <taxon>Kitasatosporales</taxon>
        <taxon>Streptomycetaceae</taxon>
        <taxon>Streptomyces</taxon>
    </lineage>
</organism>
<keyword evidence="2" id="KW-1185">Reference proteome</keyword>
<feature type="non-terminal residue" evidence="1">
    <location>
        <position position="1"/>
    </location>
</feature>
<evidence type="ECO:0000313" key="2">
    <source>
        <dbReference type="Proteomes" id="UP000460558"/>
    </source>
</evidence>
<reference evidence="1 2" key="1">
    <citation type="submission" date="2019-06" db="EMBL/GenBank/DDBJ databases">
        <title>Comparative genomics and metabolomics analyses of clavulanic acid producing Streptomyces species provides insight into specialized metabolism and evolution of beta-lactam biosynthetic gene clusters.</title>
        <authorList>
            <person name="Moore M.A."/>
            <person name="Cruz-Morales P."/>
            <person name="Barona Gomez F."/>
            <person name="Kapil T."/>
        </authorList>
    </citation>
    <scope>NUCLEOTIDE SEQUENCE [LARGE SCALE GENOMIC DNA]</scope>
    <source>
        <strain evidence="1 2">T-272</strain>
    </source>
</reference>
<evidence type="ECO:0000313" key="1">
    <source>
        <dbReference type="EMBL" id="MQS39422.1"/>
    </source>
</evidence>
<gene>
    <name evidence="1" type="ORF">FFZ77_28715</name>
</gene>
<proteinExistence type="predicted"/>
<feature type="non-terminal residue" evidence="1">
    <location>
        <position position="89"/>
    </location>
</feature>
<sequence length="89" mass="10125">RAAYAEMAEAANRWERADVRADGVRVRSYRLADDARDTDVRLTFLDLHDGLPRGQEPDSLLRLFDGNRKSIEPFQSTGSYTEDRLLAVV</sequence>
<accession>A0ABW9P1F5</accession>